<dbReference type="OrthoDB" id="4282971at2"/>
<dbReference type="Proteomes" id="UP000198727">
    <property type="component" value="Unassembled WGS sequence"/>
</dbReference>
<accession>A0A1I5T7A4</accession>
<name>A0A1I5T7A4_9PSEU</name>
<proteinExistence type="predicted"/>
<keyword evidence="1" id="KW-1133">Transmembrane helix</keyword>
<protein>
    <recommendedName>
        <fullName evidence="2">DUF6286 domain-containing protein</fullName>
    </recommendedName>
</protein>
<evidence type="ECO:0000259" key="2">
    <source>
        <dbReference type="Pfam" id="PF19803"/>
    </source>
</evidence>
<keyword evidence="4" id="KW-1185">Reference proteome</keyword>
<feature type="transmembrane region" description="Helical" evidence="1">
    <location>
        <begin position="57"/>
        <end position="79"/>
    </location>
</feature>
<feature type="domain" description="DUF6286" evidence="2">
    <location>
        <begin position="68"/>
        <end position="173"/>
    </location>
</feature>
<organism evidence="3 4">
    <name type="scientific">Amycolatopsis arida</name>
    <dbReference type="NCBI Taxonomy" id="587909"/>
    <lineage>
        <taxon>Bacteria</taxon>
        <taxon>Bacillati</taxon>
        <taxon>Actinomycetota</taxon>
        <taxon>Actinomycetes</taxon>
        <taxon>Pseudonocardiales</taxon>
        <taxon>Pseudonocardiaceae</taxon>
        <taxon>Amycolatopsis</taxon>
    </lineage>
</organism>
<keyword evidence="1" id="KW-0812">Transmembrane</keyword>
<dbReference type="Pfam" id="PF19803">
    <property type="entry name" value="DUF6286"/>
    <property type="match status" value="1"/>
</dbReference>
<sequence>MIRRPRRAVPAALVAVAVLAGAVVVAVSAVQLMLDRPPLVDYDAVASALHGTHWNEWPVAVAGGVVGLLGLALVLAAVLPGRPVVLPLATPEGVEADAGATRRGLRASLHDAVAAVDGVAAARVRLRPRKVAVRVRTNRARDEGLAEAVRDAVERRLDQIDFAVRPRPRVRVRSAR</sequence>
<dbReference type="AlphaFoldDB" id="A0A1I5T7A4"/>
<gene>
    <name evidence="3" type="ORF">SAMN05421810_103412</name>
</gene>
<keyword evidence="1" id="KW-0472">Membrane</keyword>
<reference evidence="4" key="1">
    <citation type="submission" date="2016-10" db="EMBL/GenBank/DDBJ databases">
        <authorList>
            <person name="Varghese N."/>
            <person name="Submissions S."/>
        </authorList>
    </citation>
    <scope>NUCLEOTIDE SEQUENCE [LARGE SCALE GENOMIC DNA]</scope>
    <source>
        <strain evidence="4">CGMCC 4.5579</strain>
    </source>
</reference>
<evidence type="ECO:0000313" key="4">
    <source>
        <dbReference type="Proteomes" id="UP000198727"/>
    </source>
</evidence>
<evidence type="ECO:0000256" key="1">
    <source>
        <dbReference type="SAM" id="Phobius"/>
    </source>
</evidence>
<dbReference type="InterPro" id="IPR046253">
    <property type="entry name" value="DUF6286"/>
</dbReference>
<dbReference type="RefSeq" id="WP_092530042.1">
    <property type="nucleotide sequence ID" value="NZ_FOWW01000003.1"/>
</dbReference>
<dbReference type="STRING" id="587909.SAMN05421810_103412"/>
<evidence type="ECO:0000313" key="3">
    <source>
        <dbReference type="EMBL" id="SFP78701.1"/>
    </source>
</evidence>
<dbReference type="EMBL" id="FOWW01000003">
    <property type="protein sequence ID" value="SFP78701.1"/>
    <property type="molecule type" value="Genomic_DNA"/>
</dbReference>